<protein>
    <recommendedName>
        <fullName evidence="7">Rhodopsin domain-containing protein</fullName>
    </recommendedName>
</protein>
<dbReference type="GO" id="GO:0016020">
    <property type="term" value="C:membrane"/>
    <property type="evidence" value="ECO:0007669"/>
    <property type="project" value="UniProtKB-SubCell"/>
</dbReference>
<evidence type="ECO:0000256" key="5">
    <source>
        <dbReference type="ARBA" id="ARBA00038359"/>
    </source>
</evidence>
<reference evidence="8 9" key="1">
    <citation type="submission" date="2016-10" db="EMBL/GenBank/DDBJ databases">
        <title>Genome sequence of the ascomycete fungus Penicillium subrubescens.</title>
        <authorList>
            <person name="De Vries R.P."/>
            <person name="Peng M."/>
            <person name="Dilokpimol A."/>
            <person name="Hilden K."/>
            <person name="Makela M.R."/>
            <person name="Grigoriev I."/>
            <person name="Riley R."/>
            <person name="Granchi Z."/>
        </authorList>
    </citation>
    <scope>NUCLEOTIDE SEQUENCE [LARGE SCALE GENOMIC DNA]</scope>
    <source>
        <strain evidence="8 9">CBS 132785</strain>
    </source>
</reference>
<dbReference type="Proteomes" id="UP000186955">
    <property type="component" value="Unassembled WGS sequence"/>
</dbReference>
<dbReference type="STRING" id="1316194.A0A1Q5TDP1"/>
<dbReference type="AlphaFoldDB" id="A0A1Q5TDP1"/>
<comment type="caution">
    <text evidence="8">The sequence shown here is derived from an EMBL/GenBank/DDBJ whole genome shotgun (WGS) entry which is preliminary data.</text>
</comment>
<evidence type="ECO:0000256" key="2">
    <source>
        <dbReference type="ARBA" id="ARBA00022692"/>
    </source>
</evidence>
<keyword evidence="2 6" id="KW-0812">Transmembrane</keyword>
<feature type="transmembrane region" description="Helical" evidence="6">
    <location>
        <begin position="122"/>
        <end position="144"/>
    </location>
</feature>
<keyword evidence="4 6" id="KW-0472">Membrane</keyword>
<keyword evidence="9" id="KW-1185">Reference proteome</keyword>
<evidence type="ECO:0000256" key="1">
    <source>
        <dbReference type="ARBA" id="ARBA00004141"/>
    </source>
</evidence>
<dbReference type="PANTHER" id="PTHR33048">
    <property type="entry name" value="PTH11-LIKE INTEGRAL MEMBRANE PROTEIN (AFU_ORTHOLOGUE AFUA_5G11245)"/>
    <property type="match status" value="1"/>
</dbReference>
<feature type="domain" description="Rhodopsin" evidence="7">
    <location>
        <begin position="29"/>
        <end position="265"/>
    </location>
</feature>
<evidence type="ECO:0000313" key="8">
    <source>
        <dbReference type="EMBL" id="OKO98351.1"/>
    </source>
</evidence>
<evidence type="ECO:0000313" key="9">
    <source>
        <dbReference type="Proteomes" id="UP000186955"/>
    </source>
</evidence>
<name>A0A1Q5TDP1_9EURO</name>
<dbReference type="InterPro" id="IPR052337">
    <property type="entry name" value="SAT4-like"/>
</dbReference>
<evidence type="ECO:0000259" key="7">
    <source>
        <dbReference type="Pfam" id="PF20684"/>
    </source>
</evidence>
<feature type="transmembrane region" description="Helical" evidence="6">
    <location>
        <begin position="12"/>
        <end position="33"/>
    </location>
</feature>
<evidence type="ECO:0000256" key="3">
    <source>
        <dbReference type="ARBA" id="ARBA00022989"/>
    </source>
</evidence>
<comment type="subcellular location">
    <subcellularLocation>
        <location evidence="1">Membrane</location>
        <topology evidence="1">Multi-pass membrane protein</topology>
    </subcellularLocation>
</comment>
<comment type="similarity">
    <text evidence="5">Belongs to the SAT4 family.</text>
</comment>
<evidence type="ECO:0000256" key="6">
    <source>
        <dbReference type="SAM" id="Phobius"/>
    </source>
</evidence>
<keyword evidence="3 6" id="KW-1133">Transmembrane helix</keyword>
<feature type="transmembrane region" description="Helical" evidence="6">
    <location>
        <begin position="201"/>
        <end position="221"/>
    </location>
</feature>
<dbReference type="InterPro" id="IPR049326">
    <property type="entry name" value="Rhodopsin_dom_fungi"/>
</dbReference>
<feature type="transmembrane region" description="Helical" evidence="6">
    <location>
        <begin position="45"/>
        <end position="63"/>
    </location>
</feature>
<accession>A0A1Q5TDP1</accession>
<dbReference type="Pfam" id="PF20684">
    <property type="entry name" value="Fung_rhodopsin"/>
    <property type="match status" value="1"/>
</dbReference>
<organism evidence="8 9">
    <name type="scientific">Penicillium subrubescens</name>
    <dbReference type="NCBI Taxonomy" id="1316194"/>
    <lineage>
        <taxon>Eukaryota</taxon>
        <taxon>Fungi</taxon>
        <taxon>Dikarya</taxon>
        <taxon>Ascomycota</taxon>
        <taxon>Pezizomycotina</taxon>
        <taxon>Eurotiomycetes</taxon>
        <taxon>Eurotiomycetidae</taxon>
        <taxon>Eurotiales</taxon>
        <taxon>Aspergillaceae</taxon>
        <taxon>Penicillium</taxon>
    </lineage>
</organism>
<gene>
    <name evidence="8" type="ORF">PENSUB_9449</name>
</gene>
<feature type="transmembrane region" description="Helical" evidence="6">
    <location>
        <begin position="166"/>
        <end position="189"/>
    </location>
</feature>
<proteinExistence type="inferred from homology"/>
<evidence type="ECO:0000256" key="4">
    <source>
        <dbReference type="ARBA" id="ARBA00023136"/>
    </source>
</evidence>
<dbReference type="EMBL" id="MNBE01000673">
    <property type="protein sequence ID" value="OKO98351.1"/>
    <property type="molecule type" value="Genomic_DNA"/>
</dbReference>
<sequence length="392" mass="43708">MTTLSTSRGRSALAVSIVFTSLATALVLVRIYTRAVLVKQMGADDYAIMIALSFSWVFFGLFVGEVYHGMGEHYVLIPAAIYKIQMLCFWASVPIYQTSLITTKLSILLQYRRVFSTARMRLACNILIGLLAVYGTWTIVSAWANCVPLERFWDPTVPGFCFDKKALWFSNSAVHILTDILILIYPMPVLKSLQLPKRQKFALMAVFALGGFVLITSVLRLRSLLVISNSTDPTYDNVGAAEWSAIECNVAIICASLPSTRAFLSKLLPHIFSTGSNGYRSRTTRPSRTGRSHLTGTMTNTQVQASVIGGRDERDYDMDKLSPTTASFRAHEKYIDSSKDGFAGIKVTTFVTQESIAHQPENDETGKKYYYSQLSKSKQAKMVLHLLTQSRH</sequence>
<dbReference type="PANTHER" id="PTHR33048:SF132">
    <property type="entry name" value="MEMBRANE PROTEIN, PUTATIVE (AFU_ORTHOLOGUE AFUA_6G07820)-RELATED"/>
    <property type="match status" value="1"/>
</dbReference>
<feature type="transmembrane region" description="Helical" evidence="6">
    <location>
        <begin position="75"/>
        <end position="101"/>
    </location>
</feature>